<evidence type="ECO:0000313" key="4">
    <source>
        <dbReference type="Proteomes" id="UP000298493"/>
    </source>
</evidence>
<accession>A0A4Z1PAY5</accession>
<protein>
    <recommendedName>
        <fullName evidence="5">3-hydroxyisobutyrate dehydrogenase protein</fullName>
    </recommendedName>
</protein>
<keyword evidence="2" id="KW-0472">Membrane</keyword>
<feature type="compositionally biased region" description="Low complexity" evidence="1">
    <location>
        <begin position="73"/>
        <end position="97"/>
    </location>
</feature>
<organism evidence="3 4">
    <name type="scientific">Venturia nashicola</name>
    <dbReference type="NCBI Taxonomy" id="86259"/>
    <lineage>
        <taxon>Eukaryota</taxon>
        <taxon>Fungi</taxon>
        <taxon>Dikarya</taxon>
        <taxon>Ascomycota</taxon>
        <taxon>Pezizomycotina</taxon>
        <taxon>Dothideomycetes</taxon>
        <taxon>Pleosporomycetidae</taxon>
        <taxon>Venturiales</taxon>
        <taxon>Venturiaceae</taxon>
        <taxon>Venturia</taxon>
    </lineage>
</organism>
<dbReference type="Proteomes" id="UP000298493">
    <property type="component" value="Unassembled WGS sequence"/>
</dbReference>
<feature type="transmembrane region" description="Helical" evidence="2">
    <location>
        <begin position="766"/>
        <end position="799"/>
    </location>
</feature>
<keyword evidence="2" id="KW-1133">Transmembrane helix</keyword>
<dbReference type="AlphaFoldDB" id="A0A4Z1PAY5"/>
<evidence type="ECO:0000256" key="2">
    <source>
        <dbReference type="SAM" id="Phobius"/>
    </source>
</evidence>
<gene>
    <name evidence="3" type="ORF">E6O75_ATG05882</name>
</gene>
<sequence>MSYPLPQNMRHGGLHKPPSHDGAQPFTKIDHGGVHRPPPRPSRYGHGFQTQPTEIQNYPTNNVPNNPPPVIPNHPSQSSSSSSPGWSSGSSAVYSPVQSQPYPSSYPLQTFNSNSSFQVGVPFQRPPPHFAPTFTSSPQNSFPQPNRPVELGLGMASSPYGQPPQQQYMPQQQYHNSGTYSTTGGSYRVPSGQEIETQSYRHASGHSAAEYVDEKHGVTSNVVPLHGGGGNAAIPYQPSIRRNRVIAPLLYWLDIFSPDVNFRWKRPPRLVKLGLKYPSNRLYRMRDYMDRVQQREDDDRYISNYDGKFKQLVVQSCDDLFYRTNEDTWIRTRVTDRTPWPLRIADWCMNGNGEDMGKLVGKWVVAVFLLAMPVISMTTDGKVHREGYFCPFPYKLVGYPEVSRNITEDPYRWNEDKPQSGQLQRKFMDRIEERVLGPSILCTVDGGQYMVANWDAAQMGRPFPEYVFVAYTSEQFPPSAEYADMLNDIGARAARDAGVEFYWVGCSCMADVGADVYRISDIVRASKRVVVAIGPTSTAQTPTAMLKQFGTRVWTFPEILLAPKDQNGIHVYARGQDVWRITFNQFARDVWSDSLESRQLIDHFQGNLPLSHLELAIIGLKCFYSRQLGVQWAGDKAYALMGLLRLRPPINPGETAFQAFARMSLLNHADSLLERLICVQPLTPDQEWYDVSDAYSAKLWDIYPRCQISGVGHADSNMSQDLKQCVNDTVIVDGMRAAKVRWKSFAPVARNQVFSLRRWLLSNMLFYANILLLTGIILIGVRIIAAGVILLIVSLPALIGSPKFLLKVFGGKYWNTQPWLFGVEGYVDIGTLEGYVFGLSQGFLQWSPFGSPLSRHYKDEYGEICGDDPMKYDDVRESVERSMKSTDPNRMRIFILVDTASMTATLFEAARPPIAFLLAGSEGGHQRALGVSLDWKTNTLYREIVLRMETTHLGIMGRIGRVRLGLKRPGVQVRV</sequence>
<comment type="caution">
    <text evidence="3">The sequence shown here is derived from an EMBL/GenBank/DDBJ whole genome shotgun (WGS) entry which is preliminary data.</text>
</comment>
<evidence type="ECO:0000313" key="3">
    <source>
        <dbReference type="EMBL" id="TID18761.1"/>
    </source>
</evidence>
<proteinExistence type="predicted"/>
<dbReference type="STRING" id="86259.A0A4Z1PAY5"/>
<evidence type="ECO:0008006" key="5">
    <source>
        <dbReference type="Google" id="ProtNLM"/>
    </source>
</evidence>
<name>A0A4Z1PAY5_9PEZI</name>
<dbReference type="EMBL" id="SNSC02000013">
    <property type="protein sequence ID" value="TID18761.1"/>
    <property type="molecule type" value="Genomic_DNA"/>
</dbReference>
<keyword evidence="4" id="KW-1185">Reference proteome</keyword>
<evidence type="ECO:0000256" key="1">
    <source>
        <dbReference type="SAM" id="MobiDB-lite"/>
    </source>
</evidence>
<keyword evidence="2" id="KW-0812">Transmembrane</keyword>
<reference evidence="3 4" key="1">
    <citation type="submission" date="2019-04" db="EMBL/GenBank/DDBJ databases">
        <title>High contiguity whole genome sequence and gene annotation resource for two Venturia nashicola isolates.</title>
        <authorList>
            <person name="Prokchorchik M."/>
            <person name="Won K."/>
            <person name="Lee Y."/>
            <person name="Choi E.D."/>
            <person name="Segonzac C."/>
            <person name="Sohn K.H."/>
        </authorList>
    </citation>
    <scope>NUCLEOTIDE SEQUENCE [LARGE SCALE GENOMIC DNA]</scope>
    <source>
        <strain evidence="3 4">PRI2</strain>
    </source>
</reference>
<feature type="region of interest" description="Disordered" evidence="1">
    <location>
        <begin position="1"/>
        <end position="97"/>
    </location>
</feature>